<dbReference type="OrthoDB" id="422281at2759"/>
<dbReference type="GO" id="GO:0005886">
    <property type="term" value="C:plasma membrane"/>
    <property type="evidence" value="ECO:0007669"/>
    <property type="project" value="UniProtKB-SubCell"/>
</dbReference>
<feature type="compositionally biased region" description="Basic and acidic residues" evidence="5">
    <location>
        <begin position="18"/>
        <end position="30"/>
    </location>
</feature>
<feature type="compositionally biased region" description="Basic and acidic residues" evidence="5">
    <location>
        <begin position="151"/>
        <end position="163"/>
    </location>
</feature>
<feature type="compositionally biased region" description="Basic and acidic residues" evidence="5">
    <location>
        <begin position="47"/>
        <end position="73"/>
    </location>
</feature>
<evidence type="ECO:0000256" key="1">
    <source>
        <dbReference type="ARBA" id="ARBA00004236"/>
    </source>
</evidence>
<keyword evidence="4" id="KW-0677">Repeat</keyword>
<evidence type="ECO:0000313" key="8">
    <source>
        <dbReference type="Proteomes" id="UP001153069"/>
    </source>
</evidence>
<dbReference type="InterPro" id="IPR032675">
    <property type="entry name" value="LRR_dom_sf"/>
</dbReference>
<keyword evidence="7" id="KW-0675">Receptor</keyword>
<dbReference type="GO" id="GO:0016301">
    <property type="term" value="F:kinase activity"/>
    <property type="evidence" value="ECO:0007669"/>
    <property type="project" value="UniProtKB-KW"/>
</dbReference>
<evidence type="ECO:0000256" key="5">
    <source>
        <dbReference type="SAM" id="MobiDB-lite"/>
    </source>
</evidence>
<comment type="caution">
    <text evidence="7">The sequence shown here is derived from an EMBL/GenBank/DDBJ whole genome shotgun (WGS) entry which is preliminary data.</text>
</comment>
<evidence type="ECO:0000256" key="3">
    <source>
        <dbReference type="ARBA" id="ARBA00022614"/>
    </source>
</evidence>
<dbReference type="PROSITE" id="PS51450">
    <property type="entry name" value="LRR"/>
    <property type="match status" value="1"/>
</dbReference>
<dbReference type="InterPro" id="IPR001611">
    <property type="entry name" value="Leu-rich_rpt"/>
</dbReference>
<dbReference type="Proteomes" id="UP001153069">
    <property type="component" value="Unassembled WGS sequence"/>
</dbReference>
<feature type="region of interest" description="Disordered" evidence="5">
    <location>
        <begin position="47"/>
        <end position="208"/>
    </location>
</feature>
<accession>A0A9N8F0I6</accession>
<organism evidence="7 8">
    <name type="scientific">Seminavis robusta</name>
    <dbReference type="NCBI Taxonomy" id="568900"/>
    <lineage>
        <taxon>Eukaryota</taxon>
        <taxon>Sar</taxon>
        <taxon>Stramenopiles</taxon>
        <taxon>Ochrophyta</taxon>
        <taxon>Bacillariophyta</taxon>
        <taxon>Bacillariophyceae</taxon>
        <taxon>Bacillariophycidae</taxon>
        <taxon>Naviculales</taxon>
        <taxon>Naviculaceae</taxon>
        <taxon>Seminavis</taxon>
    </lineage>
</organism>
<sequence>MKDKEKALEEAADSCEAEAARSDGGVENRPSEATQIQAAEMDLLREKQSVFHQISKEEKVQATKEDPMREKQDVSISEGELISKDAGKSKQEASRDGNVENRPTQLQAAEEDLLREKRSVFHRLSNGGTVETTKEDPTREKLDVSLSKVELISKDPGKSKQESFPKNASTVPNSDDVEAIEINSAAPSGGEEAAPPPVWSETPQASSEVCARPGAFHVEGYASEESNDYTSEESSVEADIEQGQPEQHVEARVVSDDDLRAEIAQETEDEVRKRILDEAVAATSVSRVGSNRGKWKVALLAVILLVSIVLILVLALRSSPTEEAASVETAPISSEEENTESLLTKETFLIQLLSLVSSKALLLDNSTHQFRALQWMMTNDTIAEGLIFNNGSLEETMSNETDEKLTSANPVLDSYAPNNFLLAERYVLALLYFATGGEDYWNEQHDFLNTNTSVCDWPPPLEGEKDDAFGVRCNEDRRVTKIHFRFNGWHGTIPSELSSVANLEILDMAGMSLYGTLPSEIGLLSRLERLVLAHNELTSTIPTSLEQLTNLQWIYLFVNMFTGTIPSELPQIELEEFLLDNCLLTGTVPPFREEGAMRRIQIQGNSFSGTIPQLDTLGHLYQLRIRDNMLTGTIHSGFSTLTSLRYFETQNNMLSGELPPEIAGMTNLEELLLSNNRFIGQIPNLEYMERLAWLDLSNNRFTGSFPILPGSISDIDLSFNPITGQVPEWISTYDNFIGGGFIRLSHTNLTGSLDPIFCNRSEPPPAMLEADCTVSPLTGQAELECSCCTTCCDDETEECQMDLESQCEAKAGQFELEWNDPTCSCTRGGTDLACSGRQCESCLNDGSICAYPKRFGFSSPELNGTINDENLEELYRFWHCEMQYVKGRNELVSFQYDSSPEEETCIVSVDGVECNSCNPMVCSSGLETWRIDCTNIEQSSFFYPCDPSTSDGGALLASFSKDFMDSSCGPCWHPH</sequence>
<dbReference type="Pfam" id="PF00560">
    <property type="entry name" value="LRR_1"/>
    <property type="match status" value="3"/>
</dbReference>
<reference evidence="7" key="1">
    <citation type="submission" date="2020-06" db="EMBL/GenBank/DDBJ databases">
        <authorList>
            <consortium name="Plant Systems Biology data submission"/>
        </authorList>
    </citation>
    <scope>NUCLEOTIDE SEQUENCE</scope>
    <source>
        <strain evidence="7">D6</strain>
    </source>
</reference>
<evidence type="ECO:0000256" key="2">
    <source>
        <dbReference type="ARBA" id="ARBA00022475"/>
    </source>
</evidence>
<feature type="compositionally biased region" description="Low complexity" evidence="5">
    <location>
        <begin position="184"/>
        <end position="193"/>
    </location>
</feature>
<keyword evidence="7" id="KW-0418">Kinase</keyword>
<keyword evidence="6" id="KW-0812">Transmembrane</keyword>
<protein>
    <submittedName>
        <fullName evidence="7">LRR receptor-like serine threonine-protein kinase</fullName>
    </submittedName>
</protein>
<dbReference type="SUPFAM" id="SSF52058">
    <property type="entry name" value="L domain-like"/>
    <property type="match status" value="1"/>
</dbReference>
<evidence type="ECO:0000256" key="4">
    <source>
        <dbReference type="ARBA" id="ARBA00022737"/>
    </source>
</evidence>
<feature type="region of interest" description="Disordered" evidence="5">
    <location>
        <begin position="1"/>
        <end position="35"/>
    </location>
</feature>
<feature type="transmembrane region" description="Helical" evidence="6">
    <location>
        <begin position="297"/>
        <end position="316"/>
    </location>
</feature>
<dbReference type="AlphaFoldDB" id="A0A9N8F0I6"/>
<keyword evidence="3" id="KW-0433">Leucine-rich repeat</keyword>
<dbReference type="FunFam" id="3.80.10.10:FF:000041">
    <property type="entry name" value="LRR receptor-like serine/threonine-protein kinase ERECTA"/>
    <property type="match status" value="1"/>
</dbReference>
<comment type="subcellular location">
    <subcellularLocation>
        <location evidence="1">Cell membrane</location>
    </subcellularLocation>
</comment>
<keyword evidence="6" id="KW-1133">Transmembrane helix</keyword>
<evidence type="ECO:0000313" key="7">
    <source>
        <dbReference type="EMBL" id="CAB9531457.1"/>
    </source>
</evidence>
<keyword evidence="8" id="KW-1185">Reference proteome</keyword>
<feature type="compositionally biased region" description="Acidic residues" evidence="5">
    <location>
        <begin position="225"/>
        <end position="240"/>
    </location>
</feature>
<dbReference type="FunFam" id="3.80.10.10:FF:000383">
    <property type="entry name" value="Leucine-rich repeat receptor protein kinase EMS1"/>
    <property type="match status" value="1"/>
</dbReference>
<feature type="compositionally biased region" description="Basic and acidic residues" evidence="5">
    <location>
        <begin position="81"/>
        <end position="99"/>
    </location>
</feature>
<evidence type="ECO:0000256" key="6">
    <source>
        <dbReference type="SAM" id="Phobius"/>
    </source>
</evidence>
<feature type="compositionally biased region" description="Polar residues" evidence="5">
    <location>
        <begin position="164"/>
        <end position="173"/>
    </location>
</feature>
<keyword evidence="7" id="KW-0808">Transferase</keyword>
<dbReference type="PANTHER" id="PTHR48059:SF30">
    <property type="entry name" value="OS06G0587000 PROTEIN"/>
    <property type="match status" value="1"/>
</dbReference>
<gene>
    <name evidence="7" type="ORF">SEMRO_3561_G349190.1</name>
</gene>
<name>A0A9N8F0I6_9STRA</name>
<feature type="region of interest" description="Disordered" evidence="5">
    <location>
        <begin position="223"/>
        <end position="250"/>
    </location>
</feature>
<keyword evidence="2" id="KW-1003">Cell membrane</keyword>
<proteinExistence type="predicted"/>
<dbReference type="PANTHER" id="PTHR48059">
    <property type="entry name" value="POLYGALACTURONASE INHIBITOR 1"/>
    <property type="match status" value="1"/>
</dbReference>
<feature type="compositionally biased region" description="Basic and acidic residues" evidence="5">
    <location>
        <begin position="132"/>
        <end position="143"/>
    </location>
</feature>
<dbReference type="EMBL" id="CAICTM010003559">
    <property type="protein sequence ID" value="CAB9531457.1"/>
    <property type="molecule type" value="Genomic_DNA"/>
</dbReference>
<dbReference type="InterPro" id="IPR051848">
    <property type="entry name" value="PGIP"/>
</dbReference>
<keyword evidence="6" id="KW-0472">Membrane</keyword>
<dbReference type="Gene3D" id="3.80.10.10">
    <property type="entry name" value="Ribonuclease Inhibitor"/>
    <property type="match status" value="2"/>
</dbReference>